<dbReference type="Gene3D" id="4.10.60.10">
    <property type="entry name" value="Zinc finger, CCHC-type"/>
    <property type="match status" value="1"/>
</dbReference>
<dbReference type="PANTHER" id="PTHR13220:SF11">
    <property type="entry name" value="TIMELESS-INTERACTING PROTEIN"/>
    <property type="match status" value="1"/>
</dbReference>
<dbReference type="Proteomes" id="UP001152523">
    <property type="component" value="Unassembled WGS sequence"/>
</dbReference>
<feature type="compositionally biased region" description="Low complexity" evidence="8">
    <location>
        <begin position="29"/>
        <end position="53"/>
    </location>
</feature>
<evidence type="ECO:0000256" key="5">
    <source>
        <dbReference type="ARBA" id="ARBA00023306"/>
    </source>
</evidence>
<evidence type="ECO:0000256" key="2">
    <source>
        <dbReference type="ARBA" id="ARBA00006075"/>
    </source>
</evidence>
<keyword evidence="11" id="KW-1185">Reference proteome</keyword>
<comment type="subcellular location">
    <subcellularLocation>
        <location evidence="1 7">Nucleus</location>
    </subcellularLocation>
</comment>
<dbReference type="GO" id="GO:0006974">
    <property type="term" value="P:DNA damage response"/>
    <property type="evidence" value="ECO:0007669"/>
    <property type="project" value="UniProtKB-KW"/>
</dbReference>
<feature type="domain" description="CCHC-type" evidence="9">
    <location>
        <begin position="15"/>
        <end position="30"/>
    </location>
</feature>
<proteinExistence type="inferred from homology"/>
<dbReference type="Pfam" id="PF00098">
    <property type="entry name" value="zf-CCHC"/>
    <property type="match status" value="1"/>
</dbReference>
<feature type="region of interest" description="Disordered" evidence="8">
    <location>
        <begin position="1"/>
        <end position="80"/>
    </location>
</feature>
<dbReference type="GO" id="GO:0043111">
    <property type="term" value="P:replication fork arrest"/>
    <property type="evidence" value="ECO:0007669"/>
    <property type="project" value="TreeGrafter"/>
</dbReference>
<dbReference type="Pfam" id="PF07962">
    <property type="entry name" value="Swi3"/>
    <property type="match status" value="1"/>
</dbReference>
<dbReference type="SUPFAM" id="SSF57756">
    <property type="entry name" value="Retrovirus zinc finger-like domains"/>
    <property type="match status" value="1"/>
</dbReference>
<evidence type="ECO:0000313" key="10">
    <source>
        <dbReference type="EMBL" id="CAH9134382.1"/>
    </source>
</evidence>
<dbReference type="AlphaFoldDB" id="A0AAV0FFI5"/>
<evidence type="ECO:0000313" key="11">
    <source>
        <dbReference type="Proteomes" id="UP001152523"/>
    </source>
</evidence>
<evidence type="ECO:0000256" key="8">
    <source>
        <dbReference type="SAM" id="MobiDB-lite"/>
    </source>
</evidence>
<feature type="region of interest" description="Disordered" evidence="8">
    <location>
        <begin position="225"/>
        <end position="292"/>
    </location>
</feature>
<feature type="compositionally biased region" description="Polar residues" evidence="8">
    <location>
        <begin position="54"/>
        <end position="66"/>
    </location>
</feature>
<keyword evidence="6" id="KW-0862">Zinc</keyword>
<keyword evidence="3 7" id="KW-0227">DNA damage</keyword>
<protein>
    <recommendedName>
        <fullName evidence="9">CCHC-type domain-containing protein</fullName>
    </recommendedName>
</protein>
<evidence type="ECO:0000256" key="6">
    <source>
        <dbReference type="PROSITE-ProRule" id="PRU00047"/>
    </source>
</evidence>
<keyword evidence="6" id="KW-0863">Zinc-finger</keyword>
<dbReference type="SMART" id="SM00343">
    <property type="entry name" value="ZnF_C2HC"/>
    <property type="match status" value="1"/>
</dbReference>
<comment type="similarity">
    <text evidence="2 7">Belongs to the CSM3 family.</text>
</comment>
<evidence type="ECO:0000259" key="9">
    <source>
        <dbReference type="PROSITE" id="PS50158"/>
    </source>
</evidence>
<keyword evidence="5 7" id="KW-0131">Cell cycle</keyword>
<dbReference type="InterPro" id="IPR040038">
    <property type="entry name" value="TIPIN/Csm3/Swi3"/>
</dbReference>
<evidence type="ECO:0000256" key="4">
    <source>
        <dbReference type="ARBA" id="ARBA00023242"/>
    </source>
</evidence>
<evidence type="ECO:0000256" key="3">
    <source>
        <dbReference type="ARBA" id="ARBA00022763"/>
    </source>
</evidence>
<feature type="compositionally biased region" description="Basic and acidic residues" evidence="8">
    <location>
        <begin position="237"/>
        <end position="256"/>
    </location>
</feature>
<dbReference type="GO" id="GO:0003677">
    <property type="term" value="F:DNA binding"/>
    <property type="evidence" value="ECO:0007669"/>
    <property type="project" value="TreeGrafter"/>
</dbReference>
<dbReference type="PROSITE" id="PS50158">
    <property type="entry name" value="ZF_CCHC"/>
    <property type="match status" value="1"/>
</dbReference>
<dbReference type="EMBL" id="CAMAPF010000981">
    <property type="protein sequence ID" value="CAH9134382.1"/>
    <property type="molecule type" value="Genomic_DNA"/>
</dbReference>
<keyword evidence="6" id="KW-0479">Metal-binding</keyword>
<dbReference type="InterPro" id="IPR012923">
    <property type="entry name" value="Csm3"/>
</dbReference>
<comment type="function">
    <text evidence="7">Plays an important role in the control of DNA replication and the maintenance of replication fork stability.</text>
</comment>
<name>A0AAV0FFI5_9ASTE</name>
<dbReference type="PANTHER" id="PTHR13220">
    <property type="entry name" value="TIMELESS INTERACTING-RELATED"/>
    <property type="match status" value="1"/>
</dbReference>
<sequence length="292" mass="32124">MEKGSSGGEAVPTGCYKCGRPGHWSRDCPSNPSSNDNNSNPTSTTPNATYASTRRSTPYASNSSAAGGSLPKPKSAPRTRPKLTADSLLSEDGLGHILRHFPRAFKYHGRGHEVSDLGNLLGLYADWHSRLLPYYSFDQFVHKVEKIAASKRVKLCLKDLREKVANGVDPAKLQEPEAQEQTSSKEQENMTIDELSSHQKDADSNPDGDVFQHEMNHDVWESIEKEPTHHHQPQGKSSDEKGSDDRSGAVESEVKGRSNNQISEEQRARMEANKLKALQRAAARATPCPTPL</sequence>
<accession>A0AAV0FFI5</accession>
<gene>
    <name evidence="10" type="ORF">CEPIT_LOCUS33677</name>
</gene>
<keyword evidence="4 7" id="KW-0539">Nucleus</keyword>
<evidence type="ECO:0000256" key="7">
    <source>
        <dbReference type="RuleBase" id="RU366049"/>
    </source>
</evidence>
<feature type="compositionally biased region" description="Basic and acidic residues" evidence="8">
    <location>
        <begin position="264"/>
        <end position="274"/>
    </location>
</feature>
<organism evidence="10 11">
    <name type="scientific">Cuscuta epithymum</name>
    <dbReference type="NCBI Taxonomy" id="186058"/>
    <lineage>
        <taxon>Eukaryota</taxon>
        <taxon>Viridiplantae</taxon>
        <taxon>Streptophyta</taxon>
        <taxon>Embryophyta</taxon>
        <taxon>Tracheophyta</taxon>
        <taxon>Spermatophyta</taxon>
        <taxon>Magnoliopsida</taxon>
        <taxon>eudicotyledons</taxon>
        <taxon>Gunneridae</taxon>
        <taxon>Pentapetalae</taxon>
        <taxon>asterids</taxon>
        <taxon>lamiids</taxon>
        <taxon>Solanales</taxon>
        <taxon>Convolvulaceae</taxon>
        <taxon>Cuscuteae</taxon>
        <taxon>Cuscuta</taxon>
        <taxon>Cuscuta subgen. Cuscuta</taxon>
    </lineage>
</organism>
<feature type="region of interest" description="Disordered" evidence="8">
    <location>
        <begin position="168"/>
        <end position="212"/>
    </location>
</feature>
<dbReference type="GO" id="GO:0000076">
    <property type="term" value="P:DNA replication checkpoint signaling"/>
    <property type="evidence" value="ECO:0007669"/>
    <property type="project" value="UniProtKB-UniRule"/>
</dbReference>
<dbReference type="GO" id="GO:0008270">
    <property type="term" value="F:zinc ion binding"/>
    <property type="evidence" value="ECO:0007669"/>
    <property type="project" value="UniProtKB-KW"/>
</dbReference>
<dbReference type="GO" id="GO:0031297">
    <property type="term" value="P:replication fork processing"/>
    <property type="evidence" value="ECO:0007669"/>
    <property type="project" value="UniProtKB-UniRule"/>
</dbReference>
<evidence type="ECO:0000256" key="1">
    <source>
        <dbReference type="ARBA" id="ARBA00004123"/>
    </source>
</evidence>
<reference evidence="10" key="1">
    <citation type="submission" date="2022-07" db="EMBL/GenBank/DDBJ databases">
        <authorList>
            <person name="Macas J."/>
            <person name="Novak P."/>
            <person name="Neumann P."/>
        </authorList>
    </citation>
    <scope>NUCLEOTIDE SEQUENCE</scope>
</reference>
<dbReference type="InterPro" id="IPR001878">
    <property type="entry name" value="Znf_CCHC"/>
</dbReference>
<dbReference type="InterPro" id="IPR036875">
    <property type="entry name" value="Znf_CCHC_sf"/>
</dbReference>
<comment type="caution">
    <text evidence="10">The sequence shown here is derived from an EMBL/GenBank/DDBJ whole genome shotgun (WGS) entry which is preliminary data.</text>
</comment>
<dbReference type="GO" id="GO:0031298">
    <property type="term" value="C:replication fork protection complex"/>
    <property type="evidence" value="ECO:0007669"/>
    <property type="project" value="TreeGrafter"/>
</dbReference>
<feature type="compositionally biased region" description="Low complexity" evidence="8">
    <location>
        <begin position="275"/>
        <end position="285"/>
    </location>
</feature>